<reference evidence="3 4" key="1">
    <citation type="submission" date="2024-08" db="EMBL/GenBank/DDBJ databases">
        <authorList>
            <person name="Ishaq N."/>
        </authorList>
    </citation>
    <scope>NUCLEOTIDE SEQUENCE [LARGE SCALE GENOMIC DNA]</scope>
    <source>
        <strain evidence="3 4">JCM 30400</strain>
    </source>
</reference>
<sequence length="153" mass="17400">MRSLPLLISLALFSTPLLAHDNHRAAEDIHEIKREVVKLRREVHALKNENEEAAEMRKLKKEVARLRKDIRSMQDLILDLQASVEAQSKNTHPDVVLQPVKERPRWACYMKDVRAGGMHSKGFSEVEAKGKLLETCSTRGGVCFENRITCSAE</sequence>
<gene>
    <name evidence="3" type="ORF">ACCI51_17605</name>
</gene>
<keyword evidence="2" id="KW-0732">Signal</keyword>
<evidence type="ECO:0000313" key="3">
    <source>
        <dbReference type="EMBL" id="MFA0792357.1"/>
    </source>
</evidence>
<dbReference type="Proteomes" id="UP001569414">
    <property type="component" value="Unassembled WGS sequence"/>
</dbReference>
<feature type="chain" id="PRO_5046358041" evidence="2">
    <location>
        <begin position="20"/>
        <end position="153"/>
    </location>
</feature>
<comment type="caution">
    <text evidence="3">The sequence shown here is derived from an EMBL/GenBank/DDBJ whole genome shotgun (WGS) entry which is preliminary data.</text>
</comment>
<dbReference type="EMBL" id="JBGMEL010000023">
    <property type="protein sequence ID" value="MFA0792357.1"/>
    <property type="molecule type" value="Genomic_DNA"/>
</dbReference>
<evidence type="ECO:0000256" key="1">
    <source>
        <dbReference type="SAM" id="Coils"/>
    </source>
</evidence>
<protein>
    <submittedName>
        <fullName evidence="3">Uncharacterized protein</fullName>
    </submittedName>
</protein>
<keyword evidence="1" id="KW-0175">Coiled coil</keyword>
<accession>A0ABV4NS33</accession>
<organism evidence="3 4">
    <name type="scientific">Microbulbifer echini</name>
    <dbReference type="NCBI Taxonomy" id="1529067"/>
    <lineage>
        <taxon>Bacteria</taxon>
        <taxon>Pseudomonadati</taxon>
        <taxon>Pseudomonadota</taxon>
        <taxon>Gammaproteobacteria</taxon>
        <taxon>Cellvibrionales</taxon>
        <taxon>Microbulbiferaceae</taxon>
        <taxon>Microbulbifer</taxon>
    </lineage>
</organism>
<dbReference type="Gene3D" id="1.20.58.130">
    <property type="match status" value="1"/>
</dbReference>
<keyword evidence="4" id="KW-1185">Reference proteome</keyword>
<proteinExistence type="predicted"/>
<dbReference type="RefSeq" id="WP_371844727.1">
    <property type="nucleotide sequence ID" value="NZ_JBGMEL010000023.1"/>
</dbReference>
<feature type="signal peptide" evidence="2">
    <location>
        <begin position="1"/>
        <end position="19"/>
    </location>
</feature>
<feature type="coiled-coil region" evidence="1">
    <location>
        <begin position="22"/>
        <end position="83"/>
    </location>
</feature>
<evidence type="ECO:0000256" key="2">
    <source>
        <dbReference type="SAM" id="SignalP"/>
    </source>
</evidence>
<evidence type="ECO:0000313" key="4">
    <source>
        <dbReference type="Proteomes" id="UP001569414"/>
    </source>
</evidence>
<name>A0ABV4NS33_9GAMM</name>